<dbReference type="InterPro" id="IPR016291">
    <property type="entry name" value="Isochorismatase"/>
</dbReference>
<evidence type="ECO:0000313" key="4">
    <source>
        <dbReference type="EMBL" id="GGG06598.1"/>
    </source>
</evidence>
<comment type="caution">
    <text evidence="4">The sequence shown here is derived from an EMBL/GenBank/DDBJ whole genome shotgun (WGS) entry which is preliminary data.</text>
</comment>
<dbReference type="Proteomes" id="UP000644756">
    <property type="component" value="Unassembled WGS sequence"/>
</dbReference>
<dbReference type="SUPFAM" id="SSF52499">
    <property type="entry name" value="Isochorismatase-like hydrolases"/>
    <property type="match status" value="1"/>
</dbReference>
<keyword evidence="2" id="KW-0378">Hydrolase</keyword>
<protein>
    <submittedName>
        <fullName evidence="4">Isochorismatase</fullName>
    </submittedName>
</protein>
<dbReference type="InterPro" id="IPR000868">
    <property type="entry name" value="Isochorismatase-like_dom"/>
</dbReference>
<feature type="domain" description="Isochorismatase-like" evidence="3">
    <location>
        <begin position="14"/>
        <end position="195"/>
    </location>
</feature>
<dbReference type="Pfam" id="PF00857">
    <property type="entry name" value="Isochorismatase"/>
    <property type="match status" value="1"/>
</dbReference>
<reference evidence="4" key="1">
    <citation type="journal article" date="2014" name="Int. J. Syst. Evol. Microbiol.">
        <title>Complete genome sequence of Corynebacterium casei LMG S-19264T (=DSM 44701T), isolated from a smear-ripened cheese.</title>
        <authorList>
            <consortium name="US DOE Joint Genome Institute (JGI-PGF)"/>
            <person name="Walter F."/>
            <person name="Albersmeier A."/>
            <person name="Kalinowski J."/>
            <person name="Ruckert C."/>
        </authorList>
    </citation>
    <scope>NUCLEOTIDE SEQUENCE</scope>
    <source>
        <strain evidence="4">CGMCC 1.12987</strain>
    </source>
</reference>
<dbReference type="EMBL" id="BMGR01000007">
    <property type="protein sequence ID" value="GGG06598.1"/>
    <property type="molecule type" value="Genomic_DNA"/>
</dbReference>
<dbReference type="InterPro" id="IPR036380">
    <property type="entry name" value="Isochorismatase-like_sf"/>
</dbReference>
<dbReference type="RefSeq" id="WP_188531333.1">
    <property type="nucleotide sequence ID" value="NZ_BMGR01000007.1"/>
</dbReference>
<accession>A0A917D418</accession>
<comment type="similarity">
    <text evidence="1">Belongs to the isochorismatase family.</text>
</comment>
<keyword evidence="5" id="KW-1185">Reference proteome</keyword>
<name>A0A917D418_9BACL</name>
<reference evidence="4" key="2">
    <citation type="submission" date="2020-09" db="EMBL/GenBank/DDBJ databases">
        <authorList>
            <person name="Sun Q."/>
            <person name="Zhou Y."/>
        </authorList>
    </citation>
    <scope>NUCLEOTIDE SEQUENCE</scope>
    <source>
        <strain evidence="4">CGMCC 1.12987</strain>
    </source>
</reference>
<gene>
    <name evidence="4" type="ORF">GCM10010916_24400</name>
</gene>
<dbReference type="PANTHER" id="PTHR43540:SF6">
    <property type="entry name" value="ISOCHORISMATASE-LIKE DOMAIN-CONTAINING PROTEIN"/>
    <property type="match status" value="1"/>
</dbReference>
<dbReference type="PRINTS" id="PR01398">
    <property type="entry name" value="ISCHRISMTASE"/>
</dbReference>
<dbReference type="Gene3D" id="3.40.50.850">
    <property type="entry name" value="Isochorismatase-like"/>
    <property type="match status" value="1"/>
</dbReference>
<dbReference type="AlphaFoldDB" id="A0A917D418"/>
<evidence type="ECO:0000259" key="3">
    <source>
        <dbReference type="Pfam" id="PF00857"/>
    </source>
</evidence>
<dbReference type="PANTHER" id="PTHR43540">
    <property type="entry name" value="PEROXYUREIDOACRYLATE/UREIDOACRYLATE AMIDOHYDROLASE-RELATED"/>
    <property type="match status" value="1"/>
</dbReference>
<dbReference type="InterPro" id="IPR050272">
    <property type="entry name" value="Isochorismatase-like_hydrls"/>
</dbReference>
<evidence type="ECO:0000256" key="2">
    <source>
        <dbReference type="ARBA" id="ARBA00022801"/>
    </source>
</evidence>
<dbReference type="GO" id="GO:0008908">
    <property type="term" value="F:isochorismatase activity"/>
    <property type="evidence" value="ECO:0007669"/>
    <property type="project" value="InterPro"/>
</dbReference>
<organism evidence="4 5">
    <name type="scientific">Paenibacillus abyssi</name>
    <dbReference type="NCBI Taxonomy" id="1340531"/>
    <lineage>
        <taxon>Bacteria</taxon>
        <taxon>Bacillati</taxon>
        <taxon>Bacillota</taxon>
        <taxon>Bacilli</taxon>
        <taxon>Bacillales</taxon>
        <taxon>Paenibacillaceae</taxon>
        <taxon>Paenibacillus</taxon>
    </lineage>
</organism>
<sequence length="210" mass="23066">MEMSNELLHPRKAAVIVVDVQNDYCHPEGACAQRGSDVSSISDMMPRLHLLLDSARKSGVPVIYIQTLHEAATDSASWTMRTNGRSGKVCRTGTWGAEFYEVSPLPGEIVVNKHRYSAFINTRLDSVLRTLKVETLVLTGVATNVCVESTARDGFMMDYNIALVKDACSAYSGRAHEMTLENIDNHFGAVVDTNQLMVTWAAQTEISVPS</sequence>
<proteinExistence type="inferred from homology"/>
<evidence type="ECO:0000313" key="5">
    <source>
        <dbReference type="Proteomes" id="UP000644756"/>
    </source>
</evidence>
<dbReference type="CDD" id="cd00431">
    <property type="entry name" value="cysteine_hydrolases"/>
    <property type="match status" value="1"/>
</dbReference>
<evidence type="ECO:0000256" key="1">
    <source>
        <dbReference type="ARBA" id="ARBA00006336"/>
    </source>
</evidence>